<protein>
    <submittedName>
        <fullName evidence="10">EamA family transporter RarD</fullName>
    </submittedName>
</protein>
<keyword evidence="4" id="KW-1003">Cell membrane</keyword>
<feature type="transmembrane region" description="Helical" evidence="8">
    <location>
        <begin position="174"/>
        <end position="194"/>
    </location>
</feature>
<sequence length="303" mass="32662">MEQRKGLLYGLAAYGLWGAFPLYFPLLKPAGAGEILSHRILWTLITVGLLLSATRGWGWLRTTSRRQAGLLTFAAVTIAANWGTYIYAVNSGHTIEAALGYFINPLVTVLMGVLLLRERLRRAQWIALGVGGAAVLVLAVDYGRPPWIALILAFSFGTYGLMKKSAAMGSAESMAFESAVLFVPALAMALWTQFQGGAAFGHAGAGHLVLMILLGTVTAVPLMFFNEAANRLPLSTIGLLQYVAPVLQFLVGLVVQHEAMPASRWTGFGLVWLALSLLTWDALRTAHRTRIAARARSSEPVPA</sequence>
<dbReference type="RefSeq" id="WP_344836482.1">
    <property type="nucleotide sequence ID" value="NZ_BAAAUV010000026.1"/>
</dbReference>
<feature type="transmembrane region" description="Helical" evidence="8">
    <location>
        <begin position="95"/>
        <end position="116"/>
    </location>
</feature>
<evidence type="ECO:0000259" key="9">
    <source>
        <dbReference type="Pfam" id="PF00892"/>
    </source>
</evidence>
<dbReference type="EMBL" id="BAAAUV010000026">
    <property type="protein sequence ID" value="GAA3234323.1"/>
    <property type="molecule type" value="Genomic_DNA"/>
</dbReference>
<keyword evidence="11" id="KW-1185">Reference proteome</keyword>
<dbReference type="InterPro" id="IPR004626">
    <property type="entry name" value="RarD"/>
</dbReference>
<comment type="similarity">
    <text evidence="2">Belongs to the EamA transporter family.</text>
</comment>
<dbReference type="NCBIfam" id="TIGR00688">
    <property type="entry name" value="rarD"/>
    <property type="match status" value="1"/>
</dbReference>
<feature type="domain" description="EamA" evidence="9">
    <location>
        <begin position="5"/>
        <end position="138"/>
    </location>
</feature>
<dbReference type="Proteomes" id="UP001501237">
    <property type="component" value="Unassembled WGS sequence"/>
</dbReference>
<evidence type="ECO:0000256" key="6">
    <source>
        <dbReference type="ARBA" id="ARBA00022989"/>
    </source>
</evidence>
<name>A0ABP6QK99_9ACTN</name>
<dbReference type="Pfam" id="PF00892">
    <property type="entry name" value="EamA"/>
    <property type="match status" value="1"/>
</dbReference>
<evidence type="ECO:0000256" key="1">
    <source>
        <dbReference type="ARBA" id="ARBA00004651"/>
    </source>
</evidence>
<feature type="transmembrane region" description="Helical" evidence="8">
    <location>
        <begin position="123"/>
        <end position="140"/>
    </location>
</feature>
<feature type="transmembrane region" description="Helical" evidence="8">
    <location>
        <begin position="70"/>
        <end position="89"/>
    </location>
</feature>
<evidence type="ECO:0000256" key="2">
    <source>
        <dbReference type="ARBA" id="ARBA00007362"/>
    </source>
</evidence>
<feature type="transmembrane region" description="Helical" evidence="8">
    <location>
        <begin position="206"/>
        <end position="225"/>
    </location>
</feature>
<dbReference type="PANTHER" id="PTHR22911">
    <property type="entry name" value="ACYL-MALONYL CONDENSING ENZYME-RELATED"/>
    <property type="match status" value="1"/>
</dbReference>
<evidence type="ECO:0000256" key="4">
    <source>
        <dbReference type="ARBA" id="ARBA00022475"/>
    </source>
</evidence>
<organism evidence="10 11">
    <name type="scientific">Actinocorallia longicatena</name>
    <dbReference type="NCBI Taxonomy" id="111803"/>
    <lineage>
        <taxon>Bacteria</taxon>
        <taxon>Bacillati</taxon>
        <taxon>Actinomycetota</taxon>
        <taxon>Actinomycetes</taxon>
        <taxon>Streptosporangiales</taxon>
        <taxon>Thermomonosporaceae</taxon>
        <taxon>Actinocorallia</taxon>
    </lineage>
</organism>
<feature type="transmembrane region" description="Helical" evidence="8">
    <location>
        <begin position="146"/>
        <end position="162"/>
    </location>
</feature>
<accession>A0ABP6QK99</accession>
<evidence type="ECO:0000256" key="5">
    <source>
        <dbReference type="ARBA" id="ARBA00022692"/>
    </source>
</evidence>
<feature type="transmembrane region" description="Helical" evidence="8">
    <location>
        <begin position="262"/>
        <end position="280"/>
    </location>
</feature>
<comment type="subcellular location">
    <subcellularLocation>
        <location evidence="1">Cell membrane</location>
        <topology evidence="1">Multi-pass membrane protein</topology>
    </subcellularLocation>
</comment>
<gene>
    <name evidence="10" type="primary">rarD</name>
    <name evidence="10" type="ORF">GCM10010468_67360</name>
</gene>
<keyword evidence="3" id="KW-0813">Transport</keyword>
<evidence type="ECO:0000313" key="10">
    <source>
        <dbReference type="EMBL" id="GAA3234323.1"/>
    </source>
</evidence>
<evidence type="ECO:0000256" key="8">
    <source>
        <dbReference type="SAM" id="Phobius"/>
    </source>
</evidence>
<feature type="transmembrane region" description="Helical" evidence="8">
    <location>
        <begin position="39"/>
        <end position="58"/>
    </location>
</feature>
<evidence type="ECO:0000256" key="3">
    <source>
        <dbReference type="ARBA" id="ARBA00022448"/>
    </source>
</evidence>
<keyword evidence="6 8" id="KW-1133">Transmembrane helix</keyword>
<reference evidence="11" key="1">
    <citation type="journal article" date="2019" name="Int. J. Syst. Evol. Microbiol.">
        <title>The Global Catalogue of Microorganisms (GCM) 10K type strain sequencing project: providing services to taxonomists for standard genome sequencing and annotation.</title>
        <authorList>
            <consortium name="The Broad Institute Genomics Platform"/>
            <consortium name="The Broad Institute Genome Sequencing Center for Infectious Disease"/>
            <person name="Wu L."/>
            <person name="Ma J."/>
        </authorList>
    </citation>
    <scope>NUCLEOTIDE SEQUENCE [LARGE SCALE GENOMIC DNA]</scope>
    <source>
        <strain evidence="11">JCM 9377</strain>
    </source>
</reference>
<dbReference type="PANTHER" id="PTHR22911:SF137">
    <property type="entry name" value="SOLUTE CARRIER FAMILY 35 MEMBER G2-RELATED"/>
    <property type="match status" value="1"/>
</dbReference>
<dbReference type="InterPro" id="IPR000620">
    <property type="entry name" value="EamA_dom"/>
</dbReference>
<keyword evidence="7 8" id="KW-0472">Membrane</keyword>
<evidence type="ECO:0000256" key="7">
    <source>
        <dbReference type="ARBA" id="ARBA00023136"/>
    </source>
</evidence>
<feature type="transmembrane region" description="Helical" evidence="8">
    <location>
        <begin position="7"/>
        <end position="27"/>
    </location>
</feature>
<dbReference type="InterPro" id="IPR037185">
    <property type="entry name" value="EmrE-like"/>
</dbReference>
<dbReference type="SUPFAM" id="SSF103481">
    <property type="entry name" value="Multidrug resistance efflux transporter EmrE"/>
    <property type="match status" value="2"/>
</dbReference>
<comment type="caution">
    <text evidence="10">The sequence shown here is derived from an EMBL/GenBank/DDBJ whole genome shotgun (WGS) entry which is preliminary data.</text>
</comment>
<feature type="transmembrane region" description="Helical" evidence="8">
    <location>
        <begin position="237"/>
        <end position="256"/>
    </location>
</feature>
<proteinExistence type="inferred from homology"/>
<evidence type="ECO:0000313" key="11">
    <source>
        <dbReference type="Proteomes" id="UP001501237"/>
    </source>
</evidence>
<keyword evidence="5 8" id="KW-0812">Transmembrane</keyword>